<evidence type="ECO:0000259" key="5">
    <source>
        <dbReference type="PROSITE" id="PS50106"/>
    </source>
</evidence>
<dbReference type="PRINTS" id="PR00834">
    <property type="entry name" value="PROTEASES2C"/>
</dbReference>
<evidence type="ECO:0000313" key="6">
    <source>
        <dbReference type="EMBL" id="NSJ85171.1"/>
    </source>
</evidence>
<dbReference type="Pfam" id="PF13365">
    <property type="entry name" value="Trypsin_2"/>
    <property type="match status" value="1"/>
</dbReference>
<dbReference type="Gene3D" id="2.30.42.10">
    <property type="match status" value="1"/>
</dbReference>
<evidence type="ECO:0000256" key="3">
    <source>
        <dbReference type="SAM" id="MobiDB-lite"/>
    </source>
</evidence>
<reference evidence="6 7" key="1">
    <citation type="journal article" date="2020" name="Cell Host Microbe">
        <title>Functional and Genomic Variation between Human-Derived Isolates of Lachnospiraceae Reveals Inter- and Intra-Species Diversity.</title>
        <authorList>
            <person name="Sorbara M.T."/>
            <person name="Littmann E.R."/>
            <person name="Fontana E."/>
            <person name="Moody T.U."/>
            <person name="Kohout C.E."/>
            <person name="Gjonbalaj M."/>
            <person name="Eaton V."/>
            <person name="Seok R."/>
            <person name="Leiner I.M."/>
            <person name="Pamer E.G."/>
        </authorList>
    </citation>
    <scope>NUCLEOTIDE SEQUENCE [LARGE SCALE GENOMIC DNA]</scope>
    <source>
        <strain evidence="6 7">MSK.15.26</strain>
    </source>
</reference>
<keyword evidence="4" id="KW-0812">Transmembrane</keyword>
<evidence type="ECO:0000256" key="1">
    <source>
        <dbReference type="ARBA" id="ARBA00022670"/>
    </source>
</evidence>
<keyword evidence="1" id="KW-0645">Protease</keyword>
<feature type="compositionally biased region" description="Polar residues" evidence="3">
    <location>
        <begin position="1"/>
        <end position="14"/>
    </location>
</feature>
<keyword evidence="4" id="KW-0472">Membrane</keyword>
<dbReference type="InterPro" id="IPR001478">
    <property type="entry name" value="PDZ"/>
</dbReference>
<feature type="compositionally biased region" description="Basic and acidic residues" evidence="3">
    <location>
        <begin position="55"/>
        <end position="69"/>
    </location>
</feature>
<dbReference type="PANTHER" id="PTHR43343">
    <property type="entry name" value="PEPTIDASE S12"/>
    <property type="match status" value="1"/>
</dbReference>
<dbReference type="SMART" id="SM00228">
    <property type="entry name" value="PDZ"/>
    <property type="match status" value="1"/>
</dbReference>
<dbReference type="InterPro" id="IPR036034">
    <property type="entry name" value="PDZ_sf"/>
</dbReference>
<feature type="region of interest" description="Disordered" evidence="3">
    <location>
        <begin position="289"/>
        <end position="310"/>
    </location>
</feature>
<accession>A0ABX2I3Z2</accession>
<feature type="compositionally biased region" description="Polar residues" evidence="3">
    <location>
        <begin position="70"/>
        <end position="93"/>
    </location>
</feature>
<comment type="caution">
    <text evidence="6">The sequence shown here is derived from an EMBL/GenBank/DDBJ whole genome shotgun (WGS) entry which is preliminary data.</text>
</comment>
<gene>
    <name evidence="6" type="ORF">G5A70_02985</name>
</gene>
<feature type="compositionally biased region" description="Polar residues" evidence="3">
    <location>
        <begin position="102"/>
        <end position="116"/>
    </location>
</feature>
<dbReference type="InterPro" id="IPR001940">
    <property type="entry name" value="Peptidase_S1C"/>
</dbReference>
<keyword evidence="7" id="KW-1185">Reference proteome</keyword>
<keyword evidence="2" id="KW-0378">Hydrolase</keyword>
<dbReference type="SUPFAM" id="SSF50494">
    <property type="entry name" value="Trypsin-like serine proteases"/>
    <property type="match status" value="1"/>
</dbReference>
<organism evidence="6 7">
    <name type="scientific">Blautia hansenii</name>
    <name type="common">Ruminococcus hansenii</name>
    <dbReference type="NCBI Taxonomy" id="1322"/>
    <lineage>
        <taxon>Bacteria</taxon>
        <taxon>Bacillati</taxon>
        <taxon>Bacillota</taxon>
        <taxon>Clostridia</taxon>
        <taxon>Lachnospirales</taxon>
        <taxon>Lachnospiraceae</taxon>
        <taxon>Blautia</taxon>
    </lineage>
</organism>
<dbReference type="InterPro" id="IPR009003">
    <property type="entry name" value="Peptidase_S1_PA"/>
</dbReference>
<dbReference type="PANTHER" id="PTHR43343:SF3">
    <property type="entry name" value="PROTEASE DO-LIKE 8, CHLOROPLASTIC"/>
    <property type="match status" value="1"/>
</dbReference>
<dbReference type="EMBL" id="JAAITA010000002">
    <property type="protein sequence ID" value="NSJ85171.1"/>
    <property type="molecule type" value="Genomic_DNA"/>
</dbReference>
<dbReference type="SUPFAM" id="SSF50156">
    <property type="entry name" value="PDZ domain-like"/>
    <property type="match status" value="1"/>
</dbReference>
<name>A0ABX2I3Z2_BLAHA</name>
<dbReference type="InterPro" id="IPR051201">
    <property type="entry name" value="Chloro_Bact_Ser_Proteases"/>
</dbReference>
<dbReference type="PROSITE" id="PS50106">
    <property type="entry name" value="PDZ"/>
    <property type="match status" value="1"/>
</dbReference>
<feature type="domain" description="PDZ" evidence="5">
    <location>
        <begin position="456"/>
        <end position="546"/>
    </location>
</feature>
<dbReference type="RefSeq" id="WP_173747871.1">
    <property type="nucleotide sequence ID" value="NZ_JAAITA010000002.1"/>
</dbReference>
<keyword evidence="4" id="KW-1133">Transmembrane helix</keyword>
<feature type="region of interest" description="Disordered" evidence="3">
    <location>
        <begin position="1"/>
        <end position="139"/>
    </location>
</feature>
<sequence>MSEEYNTNINTQGSDPEKEQETTAVQEEKKENSTEAGMEPGKAPTAENPYYAYSYKRDAENKEEKEKTSAENNSTPYTDKSYGTSGDSQTESGNPEDENTRTDSTGTQHTGTQKGPYSSYHFSPVPPAPKSKRQQKKPMAMGKKFGLLVAAAAVFGIVAGSTFQAVNYIGDKMFPGETTKIENTATTQSSSATAKGVSTSQGGESVAEVAKNVMPSIVSITGVSVQEIPNYFGFGTQQYEGQSSGSGIIVGQNDTELLIATNNHVVKDANNLTVCFTDQDGNAVTAKDLENTSAESNSQSSDSSTELENGTAVAAQIKGTDSDNDLAVISVKLSDIPEDVLSQIKVATLGDSDSLTVGEQVVAIGNALGYGQSVTSGYVSALNKKVSSENANSTFIQTDAAINPGNSGGALLNMKGELIGINSAKIASDEVEGMGFAIPISKAEPILDNLMSKKTREKVEDENKAAYLGITCKNVTSEASEMYNMPVGVFVDSVVENGPAEEAGLKAGDIIRKIDGTSVETYDNLVSQLEYYEAGEKIEFEISRADGGEYKDQTITVTLGAKKDAQASTDNNGRTGNN</sequence>
<proteinExistence type="predicted"/>
<dbReference type="Pfam" id="PF13180">
    <property type="entry name" value="PDZ_2"/>
    <property type="match status" value="1"/>
</dbReference>
<evidence type="ECO:0000256" key="4">
    <source>
        <dbReference type="SAM" id="Phobius"/>
    </source>
</evidence>
<feature type="transmembrane region" description="Helical" evidence="4">
    <location>
        <begin position="145"/>
        <end position="166"/>
    </location>
</feature>
<dbReference type="CDD" id="cd06779">
    <property type="entry name" value="cpPDZ_Deg_HtrA-like"/>
    <property type="match status" value="1"/>
</dbReference>
<dbReference type="Proteomes" id="UP000822142">
    <property type="component" value="Unassembled WGS sequence"/>
</dbReference>
<evidence type="ECO:0000256" key="2">
    <source>
        <dbReference type="ARBA" id="ARBA00022801"/>
    </source>
</evidence>
<evidence type="ECO:0000313" key="7">
    <source>
        <dbReference type="Proteomes" id="UP000822142"/>
    </source>
</evidence>
<feature type="compositionally biased region" description="Basic and acidic residues" evidence="3">
    <location>
        <begin position="15"/>
        <end position="33"/>
    </location>
</feature>
<dbReference type="Gene3D" id="2.40.10.120">
    <property type="match status" value="2"/>
</dbReference>
<protein>
    <submittedName>
        <fullName evidence="6">Trypsin-like serine protease</fullName>
    </submittedName>
</protein>
<feature type="compositionally biased region" description="Low complexity" evidence="3">
    <location>
        <begin position="291"/>
        <end position="309"/>
    </location>
</feature>